<dbReference type="SMART" id="SM01127">
    <property type="entry name" value="DDHD"/>
    <property type="match status" value="1"/>
</dbReference>
<dbReference type="InterPro" id="IPR001666">
    <property type="entry name" value="PI_transfer"/>
</dbReference>
<dbReference type="AlphaFoldDB" id="A0A671N3K6"/>
<dbReference type="InterPro" id="IPR023393">
    <property type="entry name" value="START-like_dom_sf"/>
</dbReference>
<reference evidence="8" key="1">
    <citation type="submission" date="2025-08" db="UniProtKB">
        <authorList>
            <consortium name="Ensembl"/>
        </authorList>
    </citation>
    <scope>IDENTIFICATION</scope>
</reference>
<evidence type="ECO:0000256" key="5">
    <source>
        <dbReference type="ARBA" id="ARBA00022837"/>
    </source>
</evidence>
<dbReference type="GO" id="GO:0012505">
    <property type="term" value="C:endomembrane system"/>
    <property type="evidence" value="ECO:0007669"/>
    <property type="project" value="UniProtKB-SubCell"/>
</dbReference>
<evidence type="ECO:0000256" key="2">
    <source>
        <dbReference type="ARBA" id="ARBA00010316"/>
    </source>
</evidence>
<reference evidence="8" key="2">
    <citation type="submission" date="2025-09" db="UniProtKB">
        <authorList>
            <consortium name="Ensembl"/>
        </authorList>
    </citation>
    <scope>IDENTIFICATION</scope>
</reference>
<dbReference type="InterPro" id="IPR055261">
    <property type="entry name" value="PI_transfer_N"/>
</dbReference>
<feature type="compositionally biased region" description="Basic and acidic residues" evidence="6">
    <location>
        <begin position="1181"/>
        <end position="1191"/>
    </location>
</feature>
<dbReference type="PRINTS" id="PR00391">
    <property type="entry name" value="PITRANSFER"/>
</dbReference>
<dbReference type="GO" id="GO:0046872">
    <property type="term" value="F:metal ion binding"/>
    <property type="evidence" value="ECO:0007669"/>
    <property type="project" value="InterPro"/>
</dbReference>
<dbReference type="SUPFAM" id="SSF55961">
    <property type="entry name" value="Bet v1-like"/>
    <property type="match status" value="1"/>
</dbReference>
<comment type="subcellular location">
    <subcellularLocation>
        <location evidence="1">Endomembrane system</location>
        <topology evidence="1">Peripheral membrane protein</topology>
    </subcellularLocation>
</comment>
<evidence type="ECO:0000256" key="3">
    <source>
        <dbReference type="ARBA" id="ARBA00022481"/>
    </source>
</evidence>
<dbReference type="InterPro" id="IPR031315">
    <property type="entry name" value="LNS2/PITP"/>
</dbReference>
<evidence type="ECO:0000259" key="7">
    <source>
        <dbReference type="PROSITE" id="PS51043"/>
    </source>
</evidence>
<organism evidence="8 9">
    <name type="scientific">Sinocyclocheilus anshuiensis</name>
    <dbReference type="NCBI Taxonomy" id="1608454"/>
    <lineage>
        <taxon>Eukaryota</taxon>
        <taxon>Metazoa</taxon>
        <taxon>Chordata</taxon>
        <taxon>Craniata</taxon>
        <taxon>Vertebrata</taxon>
        <taxon>Euteleostomi</taxon>
        <taxon>Actinopterygii</taxon>
        <taxon>Neopterygii</taxon>
        <taxon>Teleostei</taxon>
        <taxon>Ostariophysi</taxon>
        <taxon>Cypriniformes</taxon>
        <taxon>Cyprinidae</taxon>
        <taxon>Cyprininae</taxon>
        <taxon>Sinocyclocheilus</taxon>
    </lineage>
</organism>
<evidence type="ECO:0000313" key="9">
    <source>
        <dbReference type="Proteomes" id="UP000472260"/>
    </source>
</evidence>
<dbReference type="GO" id="GO:0005737">
    <property type="term" value="C:cytoplasm"/>
    <property type="evidence" value="ECO:0007669"/>
    <property type="project" value="TreeGrafter"/>
</dbReference>
<dbReference type="GO" id="GO:0035091">
    <property type="term" value="F:phosphatidylinositol binding"/>
    <property type="evidence" value="ECO:0007669"/>
    <property type="project" value="TreeGrafter"/>
</dbReference>
<dbReference type="Pfam" id="PF02862">
    <property type="entry name" value="DDHD"/>
    <property type="match status" value="2"/>
</dbReference>
<dbReference type="GO" id="GO:0008526">
    <property type="term" value="F:phosphatidylinositol transfer activity"/>
    <property type="evidence" value="ECO:0007669"/>
    <property type="project" value="TreeGrafter"/>
</dbReference>
<dbReference type="PANTHER" id="PTHR10658:SF84">
    <property type="entry name" value="MEMBRANE-ASSOCIATED PHOSPHATIDYLINOSITOL TRANSFER PROTEIN 2"/>
    <property type="match status" value="1"/>
</dbReference>
<dbReference type="InterPro" id="IPR023214">
    <property type="entry name" value="HAD_sf"/>
</dbReference>
<feature type="compositionally biased region" description="Low complexity" evidence="6">
    <location>
        <begin position="1157"/>
        <end position="1167"/>
    </location>
</feature>
<dbReference type="SMART" id="SM00775">
    <property type="entry name" value="LNS2"/>
    <property type="match status" value="1"/>
</dbReference>
<dbReference type="FunFam" id="3.30.530.20:FF:000001">
    <property type="entry name" value="Phosphatidylinositol transfer protein membrane associated 2"/>
    <property type="match status" value="1"/>
</dbReference>
<feature type="region of interest" description="Disordered" evidence="6">
    <location>
        <begin position="1157"/>
        <end position="1195"/>
    </location>
</feature>
<dbReference type="FunFam" id="3.40.50.1000:FF:000173">
    <property type="entry name" value="Membrane-associated phosphatidylinositol transfer protein 2"/>
    <property type="match status" value="1"/>
</dbReference>
<feature type="region of interest" description="Disordered" evidence="6">
    <location>
        <begin position="732"/>
        <end position="760"/>
    </location>
</feature>
<dbReference type="Pfam" id="PF24695">
    <property type="entry name" value="PITM1-3"/>
    <property type="match status" value="1"/>
</dbReference>
<keyword evidence="5" id="KW-0106">Calcium</keyword>
<dbReference type="Gene3D" id="3.40.50.1000">
    <property type="entry name" value="HAD superfamily/HAD-like"/>
    <property type="match status" value="1"/>
</dbReference>
<dbReference type="SUPFAM" id="SSF56784">
    <property type="entry name" value="HAD-like"/>
    <property type="match status" value="1"/>
</dbReference>
<dbReference type="InterPro" id="IPR036412">
    <property type="entry name" value="HAD-like_sf"/>
</dbReference>
<feature type="region of interest" description="Disordered" evidence="6">
    <location>
        <begin position="592"/>
        <end position="635"/>
    </location>
</feature>
<dbReference type="InterPro" id="IPR004177">
    <property type="entry name" value="DDHD_dom"/>
</dbReference>
<accession>A0A671N3K6</accession>
<dbReference type="Proteomes" id="UP000472260">
    <property type="component" value="Unassembled WGS sequence"/>
</dbReference>
<feature type="domain" description="DDHD" evidence="7">
    <location>
        <begin position="645"/>
        <end position="823"/>
    </location>
</feature>
<dbReference type="GO" id="GO:0031210">
    <property type="term" value="F:phosphatidylcholine binding"/>
    <property type="evidence" value="ECO:0007669"/>
    <property type="project" value="TreeGrafter"/>
</dbReference>
<feature type="region of interest" description="Disordered" evidence="6">
    <location>
        <begin position="265"/>
        <end position="338"/>
    </location>
</feature>
<dbReference type="CDD" id="cd08889">
    <property type="entry name" value="SRPBCC_PITPNM1-2_like"/>
    <property type="match status" value="1"/>
</dbReference>
<gene>
    <name evidence="8" type="primary">LOC107654556</name>
</gene>
<keyword evidence="3" id="KW-0488">Methylation</keyword>
<dbReference type="PROSITE" id="PS51043">
    <property type="entry name" value="DDHD"/>
    <property type="match status" value="1"/>
</dbReference>
<dbReference type="PANTHER" id="PTHR10658">
    <property type="entry name" value="PHOSPHATIDYLINOSITOL TRANSFER PROTEIN"/>
    <property type="match status" value="1"/>
</dbReference>
<dbReference type="Gene3D" id="3.30.530.20">
    <property type="match status" value="1"/>
</dbReference>
<sequence length="1215" mass="135252">MLIKEYRIPMPMSVEEYRIAQLYMIQKKSREESEGEGSGVEILENRPYRDGPGGSGQYTHKVYHIGQHIPSWFRSILPKAALRVEEESWNAYPYTRTRYTCPFVEKFSIDIETYYKPDTGCQNDVFNMSSAEKRQRDIDPIDIVNEFIAPHEYLAEEDPKLYKSYKTQRGPLSDNWIVEINNNPGKMPVMCAYKLCKVEFRYWGMQSKIERFIHDVGLRKVMVRAHRQAWCWQDEWYGLTMEDIRQLELETQLALAQKMAQYSCNEEGGENNGAVTSPEKEHEAKEAISSIEAEGTTRTMGDTLQARGELTKQWSTSSRSSHSSKRGGSPSRHSISEWRMQSIARDSEDSTDDEFFDAHEDFSDNEEIFAKDITKWSSNDLMDKIETAEAEEAQDGLTGRGEFYTYETHIHVLILVLHGGNILDTGSGDQNSKQGDVNTISSAFDAVMRVHYPAALGRIAIRPVPCPAVCVEAFSLVSNLSPYSYDEGCLSNSQDHIPLAALPLLATSAPQYQDAVATVIVRANQVYGDFIKSLEGATFTGQVCLIGDCVGGILGFDALCSSNVTTVSDSQNSSRRGSIVSTFLVPAVRTTPKNRCPANAATPPPTSSTPSNSTSLHSSVLRNDPGSRRSSSSTMLEGGGALGKFDFEVSDFFLFGSPLGLVLALRKTVVPSLAVAHLRPACQQVYNLFHPADPSASRLEPLLENRFHLMPPFSVPRYQRFPLGDGQSALLGKSGEISQSTPQSVSLGFEPSPSLASDPPSPCVPLDIKQVAARWWGTKRIDFALYCPDALTAFPTVALPHLFHASYWESTDAVSFLLRQVMRHENSSILELDGKEVSEFTPSKPREKWIRKRTHVKIRNVTANHRVNDAVFTEDGNQVVTGRFMYGPLDMVTLTGEKVDIHIMTQPPSGEWVYFSTELTNSSGRVFYTIPENKRLSIGVYPVKMVVRGDHTSADSYLTVLPRGTEFVVFSIDGSFAASVSIMGSDPKVRAGAVDVVRHWQDLGYLIVYVTGRPDMQKQRVVAWLSQHNFPHGIVSFCDGLVHDPLRHKANFLKSLITEAHMKIFAAYGSTKDISVYTSLGLPPSQIYIVGRPTKKMQHQCQFIADGYASHLSQLEYNQRSRPAKTGSTRMVLRKGSFGLGGSGDFLRKRNHLLRTISSQPTSSTPPVQIGRPERAQSQSECDRERAERAQRSMSIAAGCWGRTSRLEGGALSPK</sequence>
<evidence type="ECO:0000256" key="1">
    <source>
        <dbReference type="ARBA" id="ARBA00004184"/>
    </source>
</evidence>
<evidence type="ECO:0000256" key="4">
    <source>
        <dbReference type="ARBA" id="ARBA00022553"/>
    </source>
</evidence>
<dbReference type="GO" id="GO:0008525">
    <property type="term" value="F:phosphatidylcholine transporter activity"/>
    <property type="evidence" value="ECO:0007669"/>
    <property type="project" value="TreeGrafter"/>
</dbReference>
<dbReference type="Pfam" id="PF24694">
    <property type="entry name" value="LNS2_PITM1-3"/>
    <property type="match status" value="1"/>
</dbReference>
<dbReference type="Pfam" id="PF02121">
    <property type="entry name" value="IP_trans"/>
    <property type="match status" value="1"/>
</dbReference>
<feature type="region of interest" description="Disordered" evidence="6">
    <location>
        <begin position="34"/>
        <end position="53"/>
    </location>
</feature>
<protein>
    <submittedName>
        <fullName evidence="8">Membrane-associated phosphatidylinositol transfer protein 2-like</fullName>
    </submittedName>
</protein>
<evidence type="ECO:0000256" key="6">
    <source>
        <dbReference type="SAM" id="MobiDB-lite"/>
    </source>
</evidence>
<proteinExistence type="inferred from homology"/>
<feature type="compositionally biased region" description="Low complexity" evidence="6">
    <location>
        <begin position="315"/>
        <end position="333"/>
    </location>
</feature>
<dbReference type="Ensembl" id="ENSSANT00000042497.1">
    <property type="protein sequence ID" value="ENSSANP00000039938.1"/>
    <property type="gene ID" value="ENSSANG00000019075.1"/>
</dbReference>
<name>A0A671N3K6_9TELE</name>
<feature type="compositionally biased region" description="Polar residues" evidence="6">
    <location>
        <begin position="736"/>
        <end position="746"/>
    </location>
</feature>
<keyword evidence="4" id="KW-0597">Phosphoprotein</keyword>
<evidence type="ECO:0000313" key="8">
    <source>
        <dbReference type="Ensembl" id="ENSSANP00000039938.1"/>
    </source>
</evidence>
<comment type="similarity">
    <text evidence="2">Belongs to the PtdIns transfer protein family. PI transfer class IIA subfamily.</text>
</comment>
<keyword evidence="9" id="KW-1185">Reference proteome</keyword>